<evidence type="ECO:0000313" key="3">
    <source>
        <dbReference type="Proteomes" id="UP001153269"/>
    </source>
</evidence>
<protein>
    <submittedName>
        <fullName evidence="2">Uncharacterized protein</fullName>
    </submittedName>
</protein>
<gene>
    <name evidence="2" type="ORF">PLEPLA_LOCUS48166</name>
</gene>
<evidence type="ECO:0000313" key="2">
    <source>
        <dbReference type="EMBL" id="CAB1460315.1"/>
    </source>
</evidence>
<name>A0A9N7W4R6_PLEPL</name>
<dbReference type="Proteomes" id="UP001153269">
    <property type="component" value="Unassembled WGS sequence"/>
</dbReference>
<feature type="region of interest" description="Disordered" evidence="1">
    <location>
        <begin position="63"/>
        <end position="83"/>
    </location>
</feature>
<keyword evidence="3" id="KW-1185">Reference proteome</keyword>
<organism evidence="2 3">
    <name type="scientific">Pleuronectes platessa</name>
    <name type="common">European plaice</name>
    <dbReference type="NCBI Taxonomy" id="8262"/>
    <lineage>
        <taxon>Eukaryota</taxon>
        <taxon>Metazoa</taxon>
        <taxon>Chordata</taxon>
        <taxon>Craniata</taxon>
        <taxon>Vertebrata</taxon>
        <taxon>Euteleostomi</taxon>
        <taxon>Actinopterygii</taxon>
        <taxon>Neopterygii</taxon>
        <taxon>Teleostei</taxon>
        <taxon>Neoteleostei</taxon>
        <taxon>Acanthomorphata</taxon>
        <taxon>Carangaria</taxon>
        <taxon>Pleuronectiformes</taxon>
        <taxon>Pleuronectoidei</taxon>
        <taxon>Pleuronectidae</taxon>
        <taxon>Pleuronectes</taxon>
    </lineage>
</organism>
<evidence type="ECO:0000256" key="1">
    <source>
        <dbReference type="SAM" id="MobiDB-lite"/>
    </source>
</evidence>
<reference evidence="2" key="1">
    <citation type="submission" date="2020-03" db="EMBL/GenBank/DDBJ databases">
        <authorList>
            <person name="Weist P."/>
        </authorList>
    </citation>
    <scope>NUCLEOTIDE SEQUENCE</scope>
</reference>
<dbReference type="EMBL" id="CADEAL010004471">
    <property type="protein sequence ID" value="CAB1460315.1"/>
    <property type="molecule type" value="Genomic_DNA"/>
</dbReference>
<dbReference type="AlphaFoldDB" id="A0A9N7W4R6"/>
<sequence length="83" mass="8929">MLSESAAAFLKHKHIIYCAGAAATGLRSSVTCEDQHHLPLNQRGEMRSLGHRDEPAPRHYAAMGGTRTQVDTGAGSELITDLD</sequence>
<accession>A0A9N7W4R6</accession>
<comment type="caution">
    <text evidence="2">The sequence shown here is derived from an EMBL/GenBank/DDBJ whole genome shotgun (WGS) entry which is preliminary data.</text>
</comment>
<proteinExistence type="predicted"/>